<evidence type="ECO:0000256" key="7">
    <source>
        <dbReference type="SAM" id="Phobius"/>
    </source>
</evidence>
<sequence length="222" mass="23598">MITPDRPQTLGEEIANAISHGLGCLLAIASLPILVFYAAQQGTAVNVVAASVFAGTAILLYLVSALYHAIPPGTAKHWLGRLDHAAIYLFIAGSYTPFALGVLKGGWGWTLFGIVWAAAAFGVTIKLLDRLKHPLWSTALYVAMGWVALVAAGPLIERMPATGIAWLVAGGLSYTLGAVVFLLDHRVRYAHFVWHLFVLGGSVCHFFAALWYAVPTAAAAMA</sequence>
<evidence type="ECO:0000256" key="6">
    <source>
        <dbReference type="ARBA" id="ARBA00023136"/>
    </source>
</evidence>
<evidence type="ECO:0000256" key="1">
    <source>
        <dbReference type="ARBA" id="ARBA00004651"/>
    </source>
</evidence>
<accession>A0ABU9BPI2</accession>
<keyword evidence="5 7" id="KW-1133">Transmembrane helix</keyword>
<dbReference type="Proteomes" id="UP001371218">
    <property type="component" value="Unassembled WGS sequence"/>
</dbReference>
<organism evidence="8 9">
    <name type="scientific">Ideonella lacteola</name>
    <dbReference type="NCBI Taxonomy" id="2984193"/>
    <lineage>
        <taxon>Bacteria</taxon>
        <taxon>Pseudomonadati</taxon>
        <taxon>Pseudomonadota</taxon>
        <taxon>Betaproteobacteria</taxon>
        <taxon>Burkholderiales</taxon>
        <taxon>Sphaerotilaceae</taxon>
        <taxon>Ideonella</taxon>
    </lineage>
</organism>
<evidence type="ECO:0000256" key="4">
    <source>
        <dbReference type="ARBA" id="ARBA00022692"/>
    </source>
</evidence>
<dbReference type="PANTHER" id="PTHR20855">
    <property type="entry name" value="ADIPOR/PROGESTIN RECEPTOR-RELATED"/>
    <property type="match status" value="1"/>
</dbReference>
<keyword evidence="4 7" id="KW-0812">Transmembrane</keyword>
<dbReference type="InterPro" id="IPR005744">
    <property type="entry name" value="Hy-lIII"/>
</dbReference>
<dbReference type="Pfam" id="PF03006">
    <property type="entry name" value="HlyIII"/>
    <property type="match status" value="1"/>
</dbReference>
<keyword evidence="9" id="KW-1185">Reference proteome</keyword>
<feature type="transmembrane region" description="Helical" evidence="7">
    <location>
        <begin position="21"/>
        <end position="39"/>
    </location>
</feature>
<comment type="caution">
    <text evidence="8">The sequence shown here is derived from an EMBL/GenBank/DDBJ whole genome shotgun (WGS) entry which is preliminary data.</text>
</comment>
<protein>
    <submittedName>
        <fullName evidence="8">Hemolysin III family protein</fullName>
    </submittedName>
</protein>
<evidence type="ECO:0000313" key="9">
    <source>
        <dbReference type="Proteomes" id="UP001371218"/>
    </source>
</evidence>
<feature type="transmembrane region" description="Helical" evidence="7">
    <location>
        <begin position="135"/>
        <end position="156"/>
    </location>
</feature>
<feature type="transmembrane region" description="Helical" evidence="7">
    <location>
        <begin position="109"/>
        <end position="128"/>
    </location>
</feature>
<feature type="transmembrane region" description="Helical" evidence="7">
    <location>
        <begin position="45"/>
        <end position="70"/>
    </location>
</feature>
<feature type="transmembrane region" description="Helical" evidence="7">
    <location>
        <begin position="192"/>
        <end position="214"/>
    </location>
</feature>
<evidence type="ECO:0000256" key="2">
    <source>
        <dbReference type="ARBA" id="ARBA00008488"/>
    </source>
</evidence>
<keyword evidence="3" id="KW-1003">Cell membrane</keyword>
<proteinExistence type="inferred from homology"/>
<evidence type="ECO:0000256" key="5">
    <source>
        <dbReference type="ARBA" id="ARBA00022989"/>
    </source>
</evidence>
<name>A0ABU9BPI2_9BURK</name>
<evidence type="ECO:0000256" key="3">
    <source>
        <dbReference type="ARBA" id="ARBA00022475"/>
    </source>
</evidence>
<keyword evidence="6 7" id="KW-0472">Membrane</keyword>
<dbReference type="InterPro" id="IPR004254">
    <property type="entry name" value="AdipoR/HlyIII-related"/>
</dbReference>
<dbReference type="RefSeq" id="WP_341425121.1">
    <property type="nucleotide sequence ID" value="NZ_JBBUTG010000003.1"/>
</dbReference>
<gene>
    <name evidence="8" type="ORF">AACH06_06950</name>
</gene>
<dbReference type="PANTHER" id="PTHR20855:SF3">
    <property type="entry name" value="LD03007P"/>
    <property type="match status" value="1"/>
</dbReference>
<comment type="similarity">
    <text evidence="2">Belongs to the UPF0073 (Hly-III) family.</text>
</comment>
<feature type="transmembrane region" description="Helical" evidence="7">
    <location>
        <begin position="162"/>
        <end position="183"/>
    </location>
</feature>
<evidence type="ECO:0000313" key="8">
    <source>
        <dbReference type="EMBL" id="MEK8030560.1"/>
    </source>
</evidence>
<comment type="subcellular location">
    <subcellularLocation>
        <location evidence="1">Cell membrane</location>
        <topology evidence="1">Multi-pass membrane protein</topology>
    </subcellularLocation>
</comment>
<feature type="transmembrane region" description="Helical" evidence="7">
    <location>
        <begin position="82"/>
        <end position="103"/>
    </location>
</feature>
<dbReference type="EMBL" id="JBBUTG010000003">
    <property type="protein sequence ID" value="MEK8030560.1"/>
    <property type="molecule type" value="Genomic_DNA"/>
</dbReference>
<dbReference type="NCBIfam" id="TIGR01065">
    <property type="entry name" value="hlyIII"/>
    <property type="match status" value="1"/>
</dbReference>
<reference evidence="8 9" key="1">
    <citation type="submission" date="2024-04" db="EMBL/GenBank/DDBJ databases">
        <title>Novel species of the genus Ideonella isolated from streams.</title>
        <authorList>
            <person name="Lu H."/>
        </authorList>
    </citation>
    <scope>NUCLEOTIDE SEQUENCE [LARGE SCALE GENOMIC DNA]</scope>
    <source>
        <strain evidence="8 9">DXS29W</strain>
    </source>
</reference>